<dbReference type="EMBL" id="UAUI01000024">
    <property type="protein sequence ID" value="SPZ41758.1"/>
    <property type="molecule type" value="Genomic_DNA"/>
</dbReference>
<evidence type="ECO:0000313" key="1">
    <source>
        <dbReference type="EMBL" id="SPZ41758.1"/>
    </source>
</evidence>
<name>A0AB38FJ49_RHOWR</name>
<organism evidence="1 2">
    <name type="scientific">Rhodococcus wratislaviensis</name>
    <name type="common">Tsukamurella wratislaviensis</name>
    <dbReference type="NCBI Taxonomy" id="44752"/>
    <lineage>
        <taxon>Bacteria</taxon>
        <taxon>Bacillati</taxon>
        <taxon>Actinomycetota</taxon>
        <taxon>Actinomycetes</taxon>
        <taxon>Mycobacteriales</taxon>
        <taxon>Nocardiaceae</taxon>
        <taxon>Rhodococcus</taxon>
    </lineage>
</organism>
<comment type="caution">
    <text evidence="1">The sequence shown here is derived from an EMBL/GenBank/DDBJ whole genome shotgun (WGS) entry which is preliminary data.</text>
</comment>
<dbReference type="AlphaFoldDB" id="A0AB38FJ49"/>
<reference evidence="1 2" key="1">
    <citation type="submission" date="2018-06" db="EMBL/GenBank/DDBJ databases">
        <authorList>
            <consortium name="Pathogen Informatics"/>
            <person name="Doyle S."/>
        </authorList>
    </citation>
    <scope>NUCLEOTIDE SEQUENCE [LARGE SCALE GENOMIC DNA]</scope>
    <source>
        <strain evidence="1 2">NCTC13229</strain>
    </source>
</reference>
<gene>
    <name evidence="1" type="ORF">NCTC13229_05269</name>
</gene>
<sequence length="204" mass="22109">MSIRISSNTPDDEPGNTLLPVLDRIDEDLRTHPAVTLASEEVPLMHRTTAGDRFGPVRLIERDSEVAVVFAADTTRWAVLVQPGDDSPKASLILGVPNPRANFGRSFRASHLKRLTVHQSGDPSVAKEPPEFGWMALTGIAAEGVSQFEVRSSLDTDTGGVGADGVVFAVLRARWREKLHVTVTLASGETVPIHHPSLRPERPS</sequence>
<evidence type="ECO:0000313" key="2">
    <source>
        <dbReference type="Proteomes" id="UP000251211"/>
    </source>
</evidence>
<dbReference type="Proteomes" id="UP000251211">
    <property type="component" value="Unassembled WGS sequence"/>
</dbReference>
<accession>A0AB38FJ49</accession>
<proteinExistence type="predicted"/>
<protein>
    <submittedName>
        <fullName evidence="1">Uncharacterized protein</fullName>
    </submittedName>
</protein>